<dbReference type="AlphaFoldDB" id="A0A7S1S215"/>
<dbReference type="EMBL" id="HBGE01099603">
    <property type="protein sequence ID" value="CAD9182496.1"/>
    <property type="molecule type" value="Transcribed_RNA"/>
</dbReference>
<protein>
    <recommendedName>
        <fullName evidence="2">BTB domain-containing protein</fullName>
    </recommendedName>
</protein>
<dbReference type="Pfam" id="PF00651">
    <property type="entry name" value="BTB"/>
    <property type="match status" value="1"/>
</dbReference>
<dbReference type="SUPFAM" id="SSF54695">
    <property type="entry name" value="POZ domain"/>
    <property type="match status" value="1"/>
</dbReference>
<reference evidence="3" key="1">
    <citation type="submission" date="2021-01" db="EMBL/GenBank/DDBJ databases">
        <authorList>
            <person name="Corre E."/>
            <person name="Pelletier E."/>
            <person name="Niang G."/>
            <person name="Scheremetjew M."/>
            <person name="Finn R."/>
            <person name="Kale V."/>
            <person name="Holt S."/>
            <person name="Cochrane G."/>
            <person name="Meng A."/>
            <person name="Brown T."/>
            <person name="Cohen L."/>
        </authorList>
    </citation>
    <scope>NUCLEOTIDE SEQUENCE</scope>
    <source>
        <strain evidence="3">OF101</strain>
    </source>
</reference>
<dbReference type="Gene3D" id="3.30.710.10">
    <property type="entry name" value="Potassium Channel Kv1.1, Chain A"/>
    <property type="match status" value="1"/>
</dbReference>
<sequence length="354" mass="37975">MAEALTADLKDLLNSGTGDILVRFSDGEAHAHALILSARSKVLRAELSVPMIEAATKTIAMDCCACTGLAFLSFLYTGHLETEWMTSIAEFRMMAVLVDFYSVSGFEAALGRRVLRAFTRNVRLEIPQHSDDFWSDLVALLPLLPEKARRALLGTYVRENITWGHDVFLALCVATAGNCADVEEQCMREVSVKFSMGGCVAPRGHVQALEADDHSSGFREEFAEARIAECVGRTSTEVVLRAFIKFQASVVSILSIRQEVPEVKVPNTPGWNLAKGLVLRGAQRFNATQCATLASLTGAAADVLRLASEPQPPRPSPQEGAPAPAAAGQSRRAPPGRPCPSGAGAEPGRRAEGA</sequence>
<dbReference type="CDD" id="cd18186">
    <property type="entry name" value="BTB_POZ_ZBTB_KLHL-like"/>
    <property type="match status" value="1"/>
</dbReference>
<organism evidence="3">
    <name type="scientific">Alexandrium catenella</name>
    <name type="common">Red tide dinoflagellate</name>
    <name type="synonym">Gonyaulax catenella</name>
    <dbReference type="NCBI Taxonomy" id="2925"/>
    <lineage>
        <taxon>Eukaryota</taxon>
        <taxon>Sar</taxon>
        <taxon>Alveolata</taxon>
        <taxon>Dinophyceae</taxon>
        <taxon>Gonyaulacales</taxon>
        <taxon>Pyrocystaceae</taxon>
        <taxon>Alexandrium</taxon>
    </lineage>
</organism>
<dbReference type="PROSITE" id="PS50097">
    <property type="entry name" value="BTB"/>
    <property type="match status" value="1"/>
</dbReference>
<feature type="domain" description="BTB" evidence="2">
    <location>
        <begin position="18"/>
        <end position="84"/>
    </location>
</feature>
<evidence type="ECO:0000259" key="2">
    <source>
        <dbReference type="PROSITE" id="PS50097"/>
    </source>
</evidence>
<dbReference type="InterPro" id="IPR011333">
    <property type="entry name" value="SKP1/BTB/POZ_sf"/>
</dbReference>
<evidence type="ECO:0000256" key="1">
    <source>
        <dbReference type="SAM" id="MobiDB-lite"/>
    </source>
</evidence>
<dbReference type="InterPro" id="IPR000210">
    <property type="entry name" value="BTB/POZ_dom"/>
</dbReference>
<gene>
    <name evidence="3" type="ORF">ACAT0790_LOCUS59268</name>
</gene>
<feature type="region of interest" description="Disordered" evidence="1">
    <location>
        <begin position="307"/>
        <end position="354"/>
    </location>
</feature>
<name>A0A7S1S215_ALECA</name>
<accession>A0A7S1S215</accession>
<evidence type="ECO:0000313" key="3">
    <source>
        <dbReference type="EMBL" id="CAD9182496.1"/>
    </source>
</evidence>
<proteinExistence type="predicted"/>
<feature type="compositionally biased region" description="Low complexity" evidence="1">
    <location>
        <begin position="317"/>
        <end position="333"/>
    </location>
</feature>